<accession>A0A1V0SBV9</accession>
<dbReference type="InterPro" id="IPR008909">
    <property type="entry name" value="DALR_anticod-bd"/>
</dbReference>
<dbReference type="FunFam" id="3.40.50.620:FF:000116">
    <property type="entry name" value="Arginine--tRNA ligase"/>
    <property type="match status" value="1"/>
</dbReference>
<keyword evidence="3" id="KW-0436">Ligase</keyword>
<comment type="catalytic activity">
    <reaction evidence="8">
        <text>tRNA(Arg) + L-arginine + ATP = L-arginyl-tRNA(Arg) + AMP + diphosphate</text>
        <dbReference type="Rhea" id="RHEA:20301"/>
        <dbReference type="Rhea" id="RHEA-COMP:9658"/>
        <dbReference type="Rhea" id="RHEA-COMP:9673"/>
        <dbReference type="ChEBI" id="CHEBI:30616"/>
        <dbReference type="ChEBI" id="CHEBI:32682"/>
        <dbReference type="ChEBI" id="CHEBI:33019"/>
        <dbReference type="ChEBI" id="CHEBI:78442"/>
        <dbReference type="ChEBI" id="CHEBI:78513"/>
        <dbReference type="ChEBI" id="CHEBI:456215"/>
        <dbReference type="EC" id="6.1.1.19"/>
    </reaction>
</comment>
<dbReference type="PROSITE" id="PS00178">
    <property type="entry name" value="AA_TRNA_LIGASE_I"/>
    <property type="match status" value="1"/>
</dbReference>
<evidence type="ECO:0000256" key="7">
    <source>
        <dbReference type="ARBA" id="ARBA00023146"/>
    </source>
</evidence>
<dbReference type="SMART" id="SM00836">
    <property type="entry name" value="DALR_1"/>
    <property type="match status" value="1"/>
</dbReference>
<dbReference type="SUPFAM" id="SSF47323">
    <property type="entry name" value="Anticodon-binding domain of a subclass of class I aminoacyl-tRNA synthetases"/>
    <property type="match status" value="1"/>
</dbReference>
<keyword evidence="4" id="KW-0547">Nucleotide-binding</keyword>
<name>A0A1V0SBV9_9VIRU</name>
<organism evidence="10">
    <name type="scientific">Catovirus CTV1</name>
    <dbReference type="NCBI Taxonomy" id="1977631"/>
    <lineage>
        <taxon>Viruses</taxon>
        <taxon>Varidnaviria</taxon>
        <taxon>Bamfordvirae</taxon>
        <taxon>Nucleocytoviricota</taxon>
        <taxon>Megaviricetes</taxon>
        <taxon>Imitervirales</taxon>
        <taxon>Mimiviridae</taxon>
        <taxon>Klosneuvirinae</taxon>
        <taxon>Catovirus</taxon>
    </lineage>
</organism>
<dbReference type="InterPro" id="IPR014729">
    <property type="entry name" value="Rossmann-like_a/b/a_fold"/>
</dbReference>
<evidence type="ECO:0000256" key="3">
    <source>
        <dbReference type="ARBA" id="ARBA00022598"/>
    </source>
</evidence>
<dbReference type="GO" id="GO:0005524">
    <property type="term" value="F:ATP binding"/>
    <property type="evidence" value="ECO:0007669"/>
    <property type="project" value="UniProtKB-KW"/>
</dbReference>
<protein>
    <recommendedName>
        <fullName evidence="2">arginine--tRNA ligase</fullName>
        <ecNumber evidence="2">6.1.1.19</ecNumber>
    </recommendedName>
</protein>
<keyword evidence="7 10" id="KW-0030">Aminoacyl-tRNA synthetase</keyword>
<dbReference type="InterPro" id="IPR001278">
    <property type="entry name" value="Arg-tRNA-ligase"/>
</dbReference>
<sequence>MTNLIDYIETQIRQILTKNELKGECKIIKCKLPKYDYSLNNSFAISKENNLSPNDFYNILKKNISDDSGIDIFFDKNHINICLQKKYVIKIAENILLNDHNNHQSSPQKIIVDYSSPNVAKDMHVGHLRSTIIGDAIANFYEKLGHNVMRINHIGDFGLPFGMMIQYVIINGLSNDIEKINLQEIYKKSRELYDNDEEFKKESYQRTLELQKKTNDNTIKIWRSICDISKKSYDVIYDKLDIKLIERGESFYNFMFDNLVDELKSNNLLEFDNGRYIIPVKMSDGTTIPLTIIKSDGGYTYDTTDLCALKHRLEVEKADKVFYVVDSGQSAHFQQIFNVAQTIGWKKDNQNLYHINFGVVLGSDKKRLKSRNGCNPKLIDLLNESVEKTKNVYKQKNGDDIPSDDYIENIAYGSLKYFDLSLNRTLDYVFSYDNMINFKGNTLIFVMYAYVRCNSIFKNVEKFGNPDNHKYIKCDELTDKDMYLLKNILRLPEIIQQIFNSHYFHLLCDYLCQLSEIIHGSYNVLRCVDFIMNENKEIVGAKNINYSRTNIFRLCIKKMNFCFDILGVKPVNHM</sequence>
<dbReference type="Pfam" id="PF05746">
    <property type="entry name" value="DALR_1"/>
    <property type="match status" value="1"/>
</dbReference>
<proteinExistence type="inferred from homology"/>
<feature type="domain" description="DALR anticodon binding" evidence="9">
    <location>
        <begin position="446"/>
        <end position="574"/>
    </location>
</feature>
<dbReference type="InterPro" id="IPR035684">
    <property type="entry name" value="ArgRS_core"/>
</dbReference>
<dbReference type="PANTHER" id="PTHR11956">
    <property type="entry name" value="ARGINYL-TRNA SYNTHETASE"/>
    <property type="match status" value="1"/>
</dbReference>
<evidence type="ECO:0000256" key="6">
    <source>
        <dbReference type="ARBA" id="ARBA00022917"/>
    </source>
</evidence>
<dbReference type="InterPro" id="IPR009080">
    <property type="entry name" value="tRNAsynth_Ia_anticodon-bd"/>
</dbReference>
<dbReference type="EMBL" id="KY684084">
    <property type="protein sequence ID" value="ARF09161.1"/>
    <property type="molecule type" value="Genomic_DNA"/>
</dbReference>
<dbReference type="CDD" id="cd00671">
    <property type="entry name" value="ArgRS_core"/>
    <property type="match status" value="1"/>
</dbReference>
<dbReference type="EC" id="6.1.1.19" evidence="2"/>
<dbReference type="Gene3D" id="3.40.50.620">
    <property type="entry name" value="HUPs"/>
    <property type="match status" value="1"/>
</dbReference>
<evidence type="ECO:0000259" key="9">
    <source>
        <dbReference type="SMART" id="SM00836"/>
    </source>
</evidence>
<dbReference type="InterPro" id="IPR001412">
    <property type="entry name" value="aa-tRNA-synth_I_CS"/>
</dbReference>
<keyword evidence="6" id="KW-0648">Protein biosynthesis</keyword>
<dbReference type="Gene3D" id="1.10.730.10">
    <property type="entry name" value="Isoleucyl-tRNA Synthetase, Domain 1"/>
    <property type="match status" value="1"/>
</dbReference>
<dbReference type="Pfam" id="PF00750">
    <property type="entry name" value="tRNA-synt_1d"/>
    <property type="match status" value="1"/>
</dbReference>
<evidence type="ECO:0000313" key="10">
    <source>
        <dbReference type="EMBL" id="ARF09161.1"/>
    </source>
</evidence>
<keyword evidence="5" id="KW-0067">ATP-binding</keyword>
<gene>
    <name evidence="10" type="ORF">Catovirus_2_110</name>
</gene>
<dbReference type="SUPFAM" id="SSF52374">
    <property type="entry name" value="Nucleotidylyl transferase"/>
    <property type="match status" value="1"/>
</dbReference>
<evidence type="ECO:0000256" key="4">
    <source>
        <dbReference type="ARBA" id="ARBA00022741"/>
    </source>
</evidence>
<evidence type="ECO:0000256" key="2">
    <source>
        <dbReference type="ARBA" id="ARBA00012837"/>
    </source>
</evidence>
<dbReference type="GO" id="GO:0004814">
    <property type="term" value="F:arginine-tRNA ligase activity"/>
    <property type="evidence" value="ECO:0007669"/>
    <property type="project" value="UniProtKB-EC"/>
</dbReference>
<dbReference type="NCBIfam" id="TIGR00456">
    <property type="entry name" value="argS"/>
    <property type="match status" value="1"/>
</dbReference>
<evidence type="ECO:0000256" key="8">
    <source>
        <dbReference type="ARBA" id="ARBA00049339"/>
    </source>
</evidence>
<reference evidence="10" key="1">
    <citation type="journal article" date="2017" name="Science">
        <title>Giant viruses with an expanded complement of translation system components.</title>
        <authorList>
            <person name="Schulz F."/>
            <person name="Yutin N."/>
            <person name="Ivanova N.N."/>
            <person name="Ortega D.R."/>
            <person name="Lee T.K."/>
            <person name="Vierheilig J."/>
            <person name="Daims H."/>
            <person name="Horn M."/>
            <person name="Wagner M."/>
            <person name="Jensen G.J."/>
            <person name="Kyrpides N.C."/>
            <person name="Koonin E.V."/>
            <person name="Woyke T."/>
        </authorList>
    </citation>
    <scope>NUCLEOTIDE SEQUENCE</scope>
    <source>
        <strain evidence="10">CTV1</strain>
    </source>
</reference>
<evidence type="ECO:0000256" key="5">
    <source>
        <dbReference type="ARBA" id="ARBA00022840"/>
    </source>
</evidence>
<comment type="similarity">
    <text evidence="1">Belongs to the class-I aminoacyl-tRNA synthetase family.</text>
</comment>
<dbReference type="PANTHER" id="PTHR11956:SF5">
    <property type="entry name" value="ARGININE--TRNA LIGASE, CYTOPLASMIC"/>
    <property type="match status" value="1"/>
</dbReference>
<dbReference type="PRINTS" id="PR01038">
    <property type="entry name" value="TRNASYNTHARG"/>
</dbReference>
<evidence type="ECO:0000256" key="1">
    <source>
        <dbReference type="ARBA" id="ARBA00005594"/>
    </source>
</evidence>